<gene>
    <name evidence="1" type="ORF">BLE401_18545</name>
</gene>
<protein>
    <submittedName>
        <fullName evidence="1">Uncharacterized protein</fullName>
    </submittedName>
</protein>
<dbReference type="EMBL" id="CP018889">
    <property type="protein sequence ID" value="QGX04063.1"/>
    <property type="molecule type" value="Genomic_DNA"/>
</dbReference>
<name>A0A650GD42_9GAMM</name>
<sequence length="60" mass="7036">MMAFLVNGNYVDDKRYGMYGYRVFCVLNNHNFVEKGGQRDAEADEFPSVFITEVTRFLIF</sequence>
<accession>A0A650GD42</accession>
<evidence type="ECO:0000313" key="1">
    <source>
        <dbReference type="EMBL" id="QGX04063.1"/>
    </source>
</evidence>
<evidence type="ECO:0000313" key="2">
    <source>
        <dbReference type="Proteomes" id="UP000234271"/>
    </source>
</evidence>
<dbReference type="Proteomes" id="UP000234271">
    <property type="component" value="Chromosome"/>
</dbReference>
<proteinExistence type="predicted"/>
<dbReference type="AlphaFoldDB" id="A0A650GD42"/>
<reference evidence="2" key="1">
    <citation type="submission" date="2016-12" db="EMBL/GenBank/DDBJ databases">
        <title>Complete Genome Sequence of Beggiatoa leptomitiformis D-401.</title>
        <authorList>
            <person name="Fomenkov A."/>
            <person name="Vincze T."/>
            <person name="Grabovich M."/>
            <person name="Anton B.P."/>
            <person name="Dubinina G."/>
            <person name="Orlova M."/>
            <person name="Belousova E."/>
            <person name="Roberts R.J."/>
        </authorList>
    </citation>
    <scope>NUCLEOTIDE SEQUENCE [LARGE SCALE GENOMIC DNA]</scope>
    <source>
        <strain evidence="2">D-401</strain>
    </source>
</reference>
<keyword evidence="2" id="KW-1185">Reference proteome</keyword>
<organism evidence="1 2">
    <name type="scientific">Beggiatoa leptomitoformis</name>
    <dbReference type="NCBI Taxonomy" id="288004"/>
    <lineage>
        <taxon>Bacteria</taxon>
        <taxon>Pseudomonadati</taxon>
        <taxon>Pseudomonadota</taxon>
        <taxon>Gammaproteobacteria</taxon>
        <taxon>Thiotrichales</taxon>
        <taxon>Thiotrichaceae</taxon>
        <taxon>Beggiatoa</taxon>
    </lineage>
</organism>